<sequence length="381" mass="43696">MGNQPTFPTAIPSSPDCYRTCVSPADNNYDETLSTLRYANRAKNIKNKPKINEDPKDAMLREYQQEIEKLKAMVGGQTVQQVVVPDETVLEQERAKVREEYEAKMAALANELNAQKQSVASQKGAGLSPRELESVREQYERKLAELNAKVEEEKQANKSLGQKQADALVRERTSNFVEVPRYQPPLFRPLRVNQLFASFAFSRRLFSHLRLAQALAMAEEDDGAALTKVYDDINEELRSKTELAKKYKGKVRALETEIRDIQQEFEADRMDYLETIRRQDRQLILLQMILERAQQGMKKECNYNNLEKIRNEATWDDDTQRWIIPEFVITRTKLPPAGQFQANPLEGRSVPSKAFGGQVSSKRSLWRADQFQGKLLKHAVG</sequence>
<dbReference type="GO" id="GO:0008017">
    <property type="term" value="F:microtubule binding"/>
    <property type="evidence" value="ECO:0007669"/>
    <property type="project" value="InterPro"/>
</dbReference>
<dbReference type="Gene3D" id="3.40.850.10">
    <property type="entry name" value="Kinesin motor domain"/>
    <property type="match status" value="1"/>
</dbReference>
<dbReference type="GO" id="GO:0007018">
    <property type="term" value="P:microtubule-based movement"/>
    <property type="evidence" value="ECO:0007669"/>
    <property type="project" value="InterPro"/>
</dbReference>
<evidence type="ECO:0000313" key="6">
    <source>
        <dbReference type="EMBL" id="CAD7231049.1"/>
    </source>
</evidence>
<dbReference type="EMBL" id="OB663152">
    <property type="protein sequence ID" value="CAD7231049.1"/>
    <property type="molecule type" value="Genomic_DNA"/>
</dbReference>
<keyword evidence="2" id="KW-0547">Nucleotide-binding</keyword>
<reference evidence="6" key="1">
    <citation type="submission" date="2020-11" db="EMBL/GenBank/DDBJ databases">
        <authorList>
            <person name="Tran Van P."/>
        </authorList>
    </citation>
    <scope>NUCLEOTIDE SEQUENCE</scope>
</reference>
<dbReference type="AlphaFoldDB" id="A0A7R8ZP20"/>
<organism evidence="6">
    <name type="scientific">Cyprideis torosa</name>
    <dbReference type="NCBI Taxonomy" id="163714"/>
    <lineage>
        <taxon>Eukaryota</taxon>
        <taxon>Metazoa</taxon>
        <taxon>Ecdysozoa</taxon>
        <taxon>Arthropoda</taxon>
        <taxon>Crustacea</taxon>
        <taxon>Oligostraca</taxon>
        <taxon>Ostracoda</taxon>
        <taxon>Podocopa</taxon>
        <taxon>Podocopida</taxon>
        <taxon>Cytherocopina</taxon>
        <taxon>Cytheroidea</taxon>
        <taxon>Cytherideidae</taxon>
        <taxon>Cyprideis</taxon>
    </lineage>
</organism>
<dbReference type="InterPro" id="IPR027417">
    <property type="entry name" value="P-loop_NTPase"/>
</dbReference>
<keyword evidence="4" id="KW-0963">Cytoplasm</keyword>
<proteinExistence type="inferred from homology"/>
<keyword evidence="4" id="KW-0206">Cytoskeleton</keyword>
<dbReference type="GO" id="GO:0003777">
    <property type="term" value="F:microtubule motor activity"/>
    <property type="evidence" value="ECO:0007669"/>
    <property type="project" value="InterPro"/>
</dbReference>
<dbReference type="InterPro" id="IPR027640">
    <property type="entry name" value="Kinesin-like_fam"/>
</dbReference>
<protein>
    <submittedName>
        <fullName evidence="6">Uncharacterized protein</fullName>
    </submittedName>
</protein>
<dbReference type="GO" id="GO:0005524">
    <property type="term" value="F:ATP binding"/>
    <property type="evidence" value="ECO:0007669"/>
    <property type="project" value="UniProtKB-KW"/>
</dbReference>
<dbReference type="InterPro" id="IPR036961">
    <property type="entry name" value="Kinesin_motor_dom_sf"/>
</dbReference>
<dbReference type="GO" id="GO:0015630">
    <property type="term" value="C:microtubule cytoskeleton"/>
    <property type="evidence" value="ECO:0007669"/>
    <property type="project" value="UniProtKB-ARBA"/>
</dbReference>
<keyword evidence="3" id="KW-0067">ATP-binding</keyword>
<comment type="caution">
    <text evidence="5">Lacks conserved residue(s) required for the propagation of feature annotation.</text>
</comment>
<name>A0A7R8ZP20_9CRUS</name>
<dbReference type="PANTHER" id="PTHR47969">
    <property type="entry name" value="CHROMOSOME-ASSOCIATED KINESIN KIF4A-RELATED"/>
    <property type="match status" value="1"/>
</dbReference>
<evidence type="ECO:0000256" key="2">
    <source>
        <dbReference type="ARBA" id="ARBA00022741"/>
    </source>
</evidence>
<dbReference type="PROSITE" id="PS50067">
    <property type="entry name" value="KINESIN_MOTOR_2"/>
    <property type="match status" value="1"/>
</dbReference>
<evidence type="ECO:0000256" key="3">
    <source>
        <dbReference type="ARBA" id="ARBA00022840"/>
    </source>
</evidence>
<comment type="subcellular location">
    <subcellularLocation>
        <location evidence="1">Cytoplasm</location>
        <location evidence="1">Cytoskeleton</location>
    </subcellularLocation>
</comment>
<dbReference type="InterPro" id="IPR001752">
    <property type="entry name" value="Kinesin_motor_dom"/>
</dbReference>
<evidence type="ECO:0000256" key="1">
    <source>
        <dbReference type="ARBA" id="ARBA00004245"/>
    </source>
</evidence>
<comment type="similarity">
    <text evidence="5">Belongs to the TRAFAC class myosin-kinesin ATPase superfamily. Kinesin family.</text>
</comment>
<evidence type="ECO:0000256" key="4">
    <source>
        <dbReference type="ARBA" id="ARBA00023212"/>
    </source>
</evidence>
<dbReference type="SUPFAM" id="SSF52540">
    <property type="entry name" value="P-loop containing nucleoside triphosphate hydrolases"/>
    <property type="match status" value="1"/>
</dbReference>
<evidence type="ECO:0000256" key="5">
    <source>
        <dbReference type="PROSITE-ProRule" id="PRU00283"/>
    </source>
</evidence>
<gene>
    <name evidence="6" type="ORF">CTOB1V02_LOCUS8903</name>
</gene>
<dbReference type="OrthoDB" id="6380441at2759"/>
<accession>A0A7R8ZP20</accession>